<proteinExistence type="predicted"/>
<accession>A0A812SG03</accession>
<organism evidence="1 2">
    <name type="scientific">Symbiodinium pilosum</name>
    <name type="common">Dinoflagellate</name>
    <dbReference type="NCBI Taxonomy" id="2952"/>
    <lineage>
        <taxon>Eukaryota</taxon>
        <taxon>Sar</taxon>
        <taxon>Alveolata</taxon>
        <taxon>Dinophyceae</taxon>
        <taxon>Suessiales</taxon>
        <taxon>Symbiodiniaceae</taxon>
        <taxon>Symbiodinium</taxon>
    </lineage>
</organism>
<sequence>MKMLTVKDIYTHFIGAYPVDTRSEINVRNSLKVFMGDRKIKLLYGDNAEEFEKAADTLEIPFDNSVPNRKQTNAIVERTSSMLLEFALRCYTLLHNTEKVNGVTFITLKELRAMATFMLTMMDTMSNSTSLANVTG</sequence>
<dbReference type="EMBL" id="CAJNIZ010024368">
    <property type="protein sequence ID" value="CAE7476530.1"/>
    <property type="molecule type" value="Genomic_DNA"/>
</dbReference>
<dbReference type="Gene3D" id="3.30.420.10">
    <property type="entry name" value="Ribonuclease H-like superfamily/Ribonuclease H"/>
    <property type="match status" value="1"/>
</dbReference>
<gene>
    <name evidence="1" type="ORF">SPIL2461_LOCUS12124</name>
</gene>
<dbReference type="Proteomes" id="UP000649617">
    <property type="component" value="Unassembled WGS sequence"/>
</dbReference>
<dbReference type="SUPFAM" id="SSF53098">
    <property type="entry name" value="Ribonuclease H-like"/>
    <property type="match status" value="1"/>
</dbReference>
<comment type="caution">
    <text evidence="1">The sequence shown here is derived from an EMBL/GenBank/DDBJ whole genome shotgun (WGS) entry which is preliminary data.</text>
</comment>
<dbReference type="InterPro" id="IPR012337">
    <property type="entry name" value="RNaseH-like_sf"/>
</dbReference>
<dbReference type="GO" id="GO:0003676">
    <property type="term" value="F:nucleic acid binding"/>
    <property type="evidence" value="ECO:0007669"/>
    <property type="project" value="InterPro"/>
</dbReference>
<evidence type="ECO:0000313" key="1">
    <source>
        <dbReference type="EMBL" id="CAE7476530.1"/>
    </source>
</evidence>
<dbReference type="InterPro" id="IPR036397">
    <property type="entry name" value="RNaseH_sf"/>
</dbReference>
<reference evidence="1" key="1">
    <citation type="submission" date="2021-02" db="EMBL/GenBank/DDBJ databases">
        <authorList>
            <person name="Dougan E. K."/>
            <person name="Rhodes N."/>
            <person name="Thang M."/>
            <person name="Chan C."/>
        </authorList>
    </citation>
    <scope>NUCLEOTIDE SEQUENCE</scope>
</reference>
<evidence type="ECO:0008006" key="3">
    <source>
        <dbReference type="Google" id="ProtNLM"/>
    </source>
</evidence>
<keyword evidence="2" id="KW-1185">Reference proteome</keyword>
<evidence type="ECO:0000313" key="2">
    <source>
        <dbReference type="Proteomes" id="UP000649617"/>
    </source>
</evidence>
<protein>
    <recommendedName>
        <fullName evidence="3">Integrase catalytic domain-containing protein</fullName>
    </recommendedName>
</protein>
<dbReference type="AlphaFoldDB" id="A0A812SG03"/>
<feature type="non-terminal residue" evidence="1">
    <location>
        <position position="1"/>
    </location>
</feature>
<name>A0A812SG03_SYMPI</name>